<dbReference type="OrthoDB" id="5946233at2759"/>
<gene>
    <name evidence="1" type="ORF">K435DRAFT_804750</name>
</gene>
<protein>
    <submittedName>
        <fullName evidence="1">Uncharacterized protein</fullName>
    </submittedName>
</protein>
<reference evidence="1 2" key="1">
    <citation type="journal article" date="2019" name="Nat. Ecol. Evol.">
        <title>Megaphylogeny resolves global patterns of mushroom evolution.</title>
        <authorList>
            <person name="Varga T."/>
            <person name="Krizsan K."/>
            <person name="Foldi C."/>
            <person name="Dima B."/>
            <person name="Sanchez-Garcia M."/>
            <person name="Sanchez-Ramirez S."/>
            <person name="Szollosi G.J."/>
            <person name="Szarkandi J.G."/>
            <person name="Papp V."/>
            <person name="Albert L."/>
            <person name="Andreopoulos W."/>
            <person name="Angelini C."/>
            <person name="Antonin V."/>
            <person name="Barry K.W."/>
            <person name="Bougher N.L."/>
            <person name="Buchanan P."/>
            <person name="Buyck B."/>
            <person name="Bense V."/>
            <person name="Catcheside P."/>
            <person name="Chovatia M."/>
            <person name="Cooper J."/>
            <person name="Damon W."/>
            <person name="Desjardin D."/>
            <person name="Finy P."/>
            <person name="Geml J."/>
            <person name="Haridas S."/>
            <person name="Hughes K."/>
            <person name="Justo A."/>
            <person name="Karasinski D."/>
            <person name="Kautmanova I."/>
            <person name="Kiss B."/>
            <person name="Kocsube S."/>
            <person name="Kotiranta H."/>
            <person name="LaButti K.M."/>
            <person name="Lechner B.E."/>
            <person name="Liimatainen K."/>
            <person name="Lipzen A."/>
            <person name="Lukacs Z."/>
            <person name="Mihaltcheva S."/>
            <person name="Morgado L.N."/>
            <person name="Niskanen T."/>
            <person name="Noordeloos M.E."/>
            <person name="Ohm R.A."/>
            <person name="Ortiz-Santana B."/>
            <person name="Ovrebo C."/>
            <person name="Racz N."/>
            <person name="Riley R."/>
            <person name="Savchenko A."/>
            <person name="Shiryaev A."/>
            <person name="Soop K."/>
            <person name="Spirin V."/>
            <person name="Szebenyi C."/>
            <person name="Tomsovsky M."/>
            <person name="Tulloss R.E."/>
            <person name="Uehling J."/>
            <person name="Grigoriev I.V."/>
            <person name="Vagvolgyi C."/>
            <person name="Papp T."/>
            <person name="Martin F.M."/>
            <person name="Miettinen O."/>
            <person name="Hibbett D.S."/>
            <person name="Nagy L.G."/>
        </authorList>
    </citation>
    <scope>NUCLEOTIDE SEQUENCE [LARGE SCALE GENOMIC DNA]</scope>
    <source>
        <strain evidence="1 2">CBS 962.96</strain>
    </source>
</reference>
<sequence length="325" mass="37811">MIDIHQRHPHAGYLWMKIELRERGKEVLRQIRRWLKHCGFWAAGVNDVWCLDQHDKLNRYGLALHICIDPSTGKFKWLSNPRLIFGYYLDQVKDGCTLQPRYMKEKNNLPPEIAWSGLRRDCVPGLEDILANPHVDYSCDNPLQYNVFKWVAILWFQSELDAYAKLHNSTKRWAQHNKILPHSPPDDIEEHPHCYNALDSKIPIDLNAGHKAEELYAPPDHPVFELVPPEFNYWATSYYQQIGSPVKFYANLSKMHHFPLLQAYRGIMMIGKILSEKWRMHYITKPLPYETGYLGGVRGGLGPEIGEDIDFADGILNFSDDSDNE</sequence>
<proteinExistence type="predicted"/>
<dbReference type="Proteomes" id="UP000297245">
    <property type="component" value="Unassembled WGS sequence"/>
</dbReference>
<accession>A0A4S8LDB3</accession>
<evidence type="ECO:0000313" key="1">
    <source>
        <dbReference type="EMBL" id="THU86892.1"/>
    </source>
</evidence>
<dbReference type="AlphaFoldDB" id="A0A4S8LDB3"/>
<dbReference type="EMBL" id="ML179474">
    <property type="protein sequence ID" value="THU86892.1"/>
    <property type="molecule type" value="Genomic_DNA"/>
</dbReference>
<name>A0A4S8LDB3_DENBC</name>
<keyword evidence="2" id="KW-1185">Reference proteome</keyword>
<evidence type="ECO:0000313" key="2">
    <source>
        <dbReference type="Proteomes" id="UP000297245"/>
    </source>
</evidence>
<organism evidence="1 2">
    <name type="scientific">Dendrothele bispora (strain CBS 962.96)</name>
    <dbReference type="NCBI Taxonomy" id="1314807"/>
    <lineage>
        <taxon>Eukaryota</taxon>
        <taxon>Fungi</taxon>
        <taxon>Dikarya</taxon>
        <taxon>Basidiomycota</taxon>
        <taxon>Agaricomycotina</taxon>
        <taxon>Agaricomycetes</taxon>
        <taxon>Agaricomycetidae</taxon>
        <taxon>Agaricales</taxon>
        <taxon>Agaricales incertae sedis</taxon>
        <taxon>Dendrothele</taxon>
    </lineage>
</organism>